<dbReference type="InterPro" id="IPR036388">
    <property type="entry name" value="WH-like_DNA-bd_sf"/>
</dbReference>
<dbReference type="InterPro" id="IPR005119">
    <property type="entry name" value="LysR_subst-bd"/>
</dbReference>
<dbReference type="Pfam" id="PF03466">
    <property type="entry name" value="LysR_substrate"/>
    <property type="match status" value="1"/>
</dbReference>
<comment type="caution">
    <text evidence="7">The sequence shown here is derived from an EMBL/GenBank/DDBJ whole genome shotgun (WGS) entry which is preliminary data.</text>
</comment>
<keyword evidence="4" id="KW-0804">Transcription</keyword>
<evidence type="ECO:0000256" key="3">
    <source>
        <dbReference type="ARBA" id="ARBA00023125"/>
    </source>
</evidence>
<evidence type="ECO:0000256" key="2">
    <source>
        <dbReference type="ARBA" id="ARBA00023015"/>
    </source>
</evidence>
<evidence type="ECO:0000313" key="7">
    <source>
        <dbReference type="EMBL" id="PAV98314.1"/>
    </source>
</evidence>
<feature type="compositionally biased region" description="Basic and acidic residues" evidence="5">
    <location>
        <begin position="291"/>
        <end position="302"/>
    </location>
</feature>
<dbReference type="Pfam" id="PF00126">
    <property type="entry name" value="HTH_1"/>
    <property type="match status" value="1"/>
</dbReference>
<keyword evidence="8" id="KW-1185">Reference proteome</keyword>
<dbReference type="GO" id="GO:0000976">
    <property type="term" value="F:transcription cis-regulatory region binding"/>
    <property type="evidence" value="ECO:0007669"/>
    <property type="project" value="TreeGrafter"/>
</dbReference>
<dbReference type="EMBL" id="NQMS01000001">
    <property type="protein sequence ID" value="PAV98314.1"/>
    <property type="molecule type" value="Genomic_DNA"/>
</dbReference>
<dbReference type="OrthoDB" id="464481at2"/>
<organism evidence="7 8">
    <name type="scientific">Hafnia paralvei</name>
    <dbReference type="NCBI Taxonomy" id="546367"/>
    <lineage>
        <taxon>Bacteria</taxon>
        <taxon>Pseudomonadati</taxon>
        <taxon>Pseudomonadota</taxon>
        <taxon>Gammaproteobacteria</taxon>
        <taxon>Enterobacterales</taxon>
        <taxon>Hafniaceae</taxon>
        <taxon>Hafnia</taxon>
    </lineage>
</organism>
<dbReference type="RefSeq" id="WP_008812884.1">
    <property type="nucleotide sequence ID" value="NZ_CALECD010000050.1"/>
</dbReference>
<comment type="similarity">
    <text evidence="1">Belongs to the LysR transcriptional regulatory family.</text>
</comment>
<dbReference type="PANTHER" id="PTHR30126:SF40">
    <property type="entry name" value="HTH-TYPE TRANSCRIPTIONAL REGULATOR GLTR"/>
    <property type="match status" value="1"/>
</dbReference>
<dbReference type="KEGG" id="hpar:AL518_18135"/>
<dbReference type="NCBIfam" id="NF047711">
    <property type="entry name" value="PutUtilRegPtrR"/>
    <property type="match status" value="1"/>
</dbReference>
<dbReference type="PROSITE" id="PS50931">
    <property type="entry name" value="HTH_LYSR"/>
    <property type="match status" value="1"/>
</dbReference>
<protein>
    <submittedName>
        <fullName evidence="7">LysR family transcriptional regulator</fullName>
    </submittedName>
</protein>
<dbReference type="SUPFAM" id="SSF53850">
    <property type="entry name" value="Periplasmic binding protein-like II"/>
    <property type="match status" value="1"/>
</dbReference>
<dbReference type="Gene3D" id="3.40.190.290">
    <property type="match status" value="1"/>
</dbReference>
<feature type="region of interest" description="Disordered" evidence="5">
    <location>
        <begin position="291"/>
        <end position="324"/>
    </location>
</feature>
<dbReference type="Gene3D" id="1.10.10.10">
    <property type="entry name" value="Winged helix-like DNA-binding domain superfamily/Winged helix DNA-binding domain"/>
    <property type="match status" value="1"/>
</dbReference>
<dbReference type="AlphaFoldDB" id="A0A2A2MGQ9"/>
<sequence length="324" mass="35666">MDLTQLRMFCSVAETGSVARAAELLHRVPSNLTTRLRQLEQELGTDLFIREKQRLRLSPMGHNFLNYAKRILALSDEAMSITHAGEPAGNFALGSMESTAATRLPALLAAYHQNFPQVALSLVTGTSGEIIEKVRAGTLSAGLADGPINHDELNGCIAFREEMVVISSLEHPPITRAKDVADETLFAFRPSCSYRLRFESWFQQDGAVPGAIMEIQSYHAMLACAASGAGIAMIPRSVLSLLPGHERVAVHTLPDSIAQTATRLIWRRDAFSPNVRELKMQIIEQERIQESVEEKNESEHAEVTVSEPTIVLHQEEPGAHHAND</sequence>
<dbReference type="FunFam" id="1.10.10.10:FF:000001">
    <property type="entry name" value="LysR family transcriptional regulator"/>
    <property type="match status" value="1"/>
</dbReference>
<dbReference type="GO" id="GO:0003700">
    <property type="term" value="F:DNA-binding transcription factor activity"/>
    <property type="evidence" value="ECO:0007669"/>
    <property type="project" value="InterPro"/>
</dbReference>
<keyword evidence="2" id="KW-0805">Transcription regulation</keyword>
<dbReference type="InterPro" id="IPR036390">
    <property type="entry name" value="WH_DNA-bd_sf"/>
</dbReference>
<evidence type="ECO:0000313" key="8">
    <source>
        <dbReference type="Proteomes" id="UP000218796"/>
    </source>
</evidence>
<feature type="domain" description="HTH lysR-type" evidence="6">
    <location>
        <begin position="1"/>
        <end position="58"/>
    </location>
</feature>
<accession>A0A2A2MGQ9</accession>
<dbReference type="SUPFAM" id="SSF46785">
    <property type="entry name" value="Winged helix' DNA-binding domain"/>
    <property type="match status" value="1"/>
</dbReference>
<dbReference type="GeneID" id="69637896"/>
<dbReference type="InterPro" id="IPR000847">
    <property type="entry name" value="LysR_HTH_N"/>
</dbReference>
<evidence type="ECO:0000256" key="4">
    <source>
        <dbReference type="ARBA" id="ARBA00023163"/>
    </source>
</evidence>
<dbReference type="Proteomes" id="UP000218796">
    <property type="component" value="Unassembled WGS sequence"/>
</dbReference>
<dbReference type="CDD" id="cd08442">
    <property type="entry name" value="PBP2_YofA_SoxR_like"/>
    <property type="match status" value="1"/>
</dbReference>
<feature type="compositionally biased region" description="Basic and acidic residues" evidence="5">
    <location>
        <begin position="313"/>
        <end position="324"/>
    </location>
</feature>
<reference evidence="7 8" key="1">
    <citation type="submission" date="2017-08" db="EMBL/GenBank/DDBJ databases">
        <title>Draft Genome Sequence of Hafnia alvei CITHA-6 Isolated from Raw Bovine Milk.</title>
        <authorList>
            <person name="Culligan E.P."/>
            <person name="Mcsweeney A."/>
            <person name="O'Doherty C."/>
            <person name="Gleeson E."/>
            <person name="O'Riordan D."/>
            <person name="Sleator R.D."/>
        </authorList>
    </citation>
    <scope>NUCLEOTIDE SEQUENCE [LARGE SCALE GENOMIC DNA]</scope>
    <source>
        <strain evidence="7 8">CITHA-6</strain>
    </source>
</reference>
<name>A0A2A2MGQ9_9GAMM</name>
<gene>
    <name evidence="7" type="ORF">CJD50_02250</name>
</gene>
<evidence type="ECO:0000256" key="5">
    <source>
        <dbReference type="SAM" id="MobiDB-lite"/>
    </source>
</evidence>
<evidence type="ECO:0000256" key="1">
    <source>
        <dbReference type="ARBA" id="ARBA00009437"/>
    </source>
</evidence>
<keyword evidence="3" id="KW-0238">DNA-binding</keyword>
<evidence type="ECO:0000259" key="6">
    <source>
        <dbReference type="PROSITE" id="PS50931"/>
    </source>
</evidence>
<dbReference type="PANTHER" id="PTHR30126">
    <property type="entry name" value="HTH-TYPE TRANSCRIPTIONAL REGULATOR"/>
    <property type="match status" value="1"/>
</dbReference>
<proteinExistence type="inferred from homology"/>